<dbReference type="SUPFAM" id="SSF81301">
    <property type="entry name" value="Nucleotidyltransferase"/>
    <property type="match status" value="1"/>
</dbReference>
<dbReference type="InterPro" id="IPR004013">
    <property type="entry name" value="PHP_dom"/>
</dbReference>
<dbReference type="PANTHER" id="PTHR36928">
    <property type="entry name" value="PHOSPHATASE YCDX-RELATED"/>
    <property type="match status" value="1"/>
</dbReference>
<dbReference type="SMART" id="SM00483">
    <property type="entry name" value="POLXc"/>
    <property type="match status" value="1"/>
</dbReference>
<dbReference type="InterPro" id="IPR002054">
    <property type="entry name" value="DNA-dir_DNA_pol_X"/>
</dbReference>
<evidence type="ECO:0000256" key="2">
    <source>
        <dbReference type="ARBA" id="ARBA00022763"/>
    </source>
</evidence>
<accession>A0A354YXV3</accession>
<keyword evidence="4" id="KW-0234">DNA repair</keyword>
<dbReference type="GO" id="GO:0042578">
    <property type="term" value="F:phosphoric ester hydrolase activity"/>
    <property type="evidence" value="ECO:0007669"/>
    <property type="project" value="TreeGrafter"/>
</dbReference>
<proteinExistence type="predicted"/>
<keyword evidence="3" id="KW-0548">Nucleotidyltransferase</keyword>
<evidence type="ECO:0000313" key="8">
    <source>
        <dbReference type="EMBL" id="HBK53546.1"/>
    </source>
</evidence>
<dbReference type="Proteomes" id="UP000263273">
    <property type="component" value="Unassembled WGS sequence"/>
</dbReference>
<sequence length="560" mass="62137">MKNREVATVLVKIADLLQIKGDKPYKIRAYRKAAESIYHLDEDIAIIYEKGRVREVPGIGDAVAAKIGEILTTGSCEYYDRLSKEIPVGLLDMLAIPGLGHKSVKLIYDNLGIDKLDDLLQACQRGEIRNVPGLGVRSENNIIKGIAEIKQRSNKTELGIALPVARDFLFYLLQSQAITKAAIVGSIRRGKEMVSDIDILLASNDNAALYDFIKDFPAIRQIEQVDHDLIRGELAPGIEFEVIIVAPSDYFHSLAWTTGSKEHRERLFAGIDRQEFKDLQNETEVYTRLGLDYIAPELRENRGEIEAAGAGNLPKLINFPDIRGDLHVHSNWSDGVERIQDLAAAARSLDYEYIAITDHSKSLTISGGLSDERLQAQGKVIDALNAEATGGFRILKGTEVDILKTGELDFPDPVLKELDIVVASVHSNFKLDADQQTERIVEAAKNEHVDIIGHLTGRLLSRRSGYEIDVDKIIDTCARCHTGLEINAHPDRLDIDEHIARKAKEYGVKVAINSDAHHRNELKLMAYGVTTARRGWLEPGDVLNTLSLEKLLKALGKAPD</sequence>
<dbReference type="AlphaFoldDB" id="A0A354YXV3"/>
<dbReference type="PIRSF" id="PIRSF005047">
    <property type="entry name" value="UCP005047_YshC"/>
    <property type="match status" value="1"/>
</dbReference>
<keyword evidence="3" id="KW-0808">Transferase</keyword>
<dbReference type="EC" id="2.7.7.7" evidence="1"/>
<dbReference type="GO" id="GO:0003677">
    <property type="term" value="F:DNA binding"/>
    <property type="evidence" value="ECO:0007669"/>
    <property type="project" value="InterPro"/>
</dbReference>
<dbReference type="GO" id="GO:0004527">
    <property type="term" value="F:exonuclease activity"/>
    <property type="evidence" value="ECO:0007669"/>
    <property type="project" value="UniProtKB-KW"/>
</dbReference>
<dbReference type="GO" id="GO:0008270">
    <property type="term" value="F:zinc ion binding"/>
    <property type="evidence" value="ECO:0007669"/>
    <property type="project" value="TreeGrafter"/>
</dbReference>
<comment type="catalytic activity">
    <reaction evidence="5">
        <text>DNA(n) + a 2'-deoxyribonucleoside 5'-triphosphate = DNA(n+1) + diphosphate</text>
        <dbReference type="Rhea" id="RHEA:22508"/>
        <dbReference type="Rhea" id="RHEA-COMP:17339"/>
        <dbReference type="Rhea" id="RHEA-COMP:17340"/>
        <dbReference type="ChEBI" id="CHEBI:33019"/>
        <dbReference type="ChEBI" id="CHEBI:61560"/>
        <dbReference type="ChEBI" id="CHEBI:173112"/>
        <dbReference type="EC" id="2.7.7.7"/>
    </reaction>
</comment>
<feature type="domain" description="Polymerase/histidinol phosphatase N-terminal" evidence="6">
    <location>
        <begin position="324"/>
        <end position="404"/>
    </location>
</feature>
<dbReference type="Pfam" id="PF02811">
    <property type="entry name" value="PHP"/>
    <property type="match status" value="1"/>
</dbReference>
<dbReference type="SUPFAM" id="SSF47802">
    <property type="entry name" value="DNA polymerase beta, N-terminal domain-like"/>
    <property type="match status" value="1"/>
</dbReference>
<dbReference type="SMART" id="SM00481">
    <property type="entry name" value="POLIIIAc"/>
    <property type="match status" value="1"/>
</dbReference>
<dbReference type="Gene3D" id="1.10.150.20">
    <property type="entry name" value="5' to 3' exonuclease, C-terminal subdomain"/>
    <property type="match status" value="1"/>
</dbReference>
<dbReference type="InterPro" id="IPR022311">
    <property type="entry name" value="PolX-like"/>
</dbReference>
<evidence type="ECO:0000313" key="9">
    <source>
        <dbReference type="Proteomes" id="UP000263273"/>
    </source>
</evidence>
<dbReference type="GO" id="GO:0006281">
    <property type="term" value="P:DNA repair"/>
    <property type="evidence" value="ECO:0007669"/>
    <property type="project" value="UniProtKB-KW"/>
</dbReference>
<keyword evidence="3" id="KW-0239">DNA-directed DNA polymerase</keyword>
<evidence type="ECO:0000259" key="6">
    <source>
        <dbReference type="SMART" id="SM00481"/>
    </source>
</evidence>
<evidence type="ECO:0000256" key="5">
    <source>
        <dbReference type="ARBA" id="ARBA00049244"/>
    </source>
</evidence>
<dbReference type="Gene3D" id="3.30.210.10">
    <property type="entry name" value="DNA polymerase, thumb domain"/>
    <property type="match status" value="1"/>
</dbReference>
<dbReference type="EMBL" id="DNZF01000142">
    <property type="protein sequence ID" value="HBK53546.1"/>
    <property type="molecule type" value="Genomic_DNA"/>
</dbReference>
<dbReference type="InterPro" id="IPR037160">
    <property type="entry name" value="DNA_Pol_thumb_sf"/>
</dbReference>
<dbReference type="InterPro" id="IPR050243">
    <property type="entry name" value="PHP_phosphatase"/>
</dbReference>
<keyword evidence="2" id="KW-0227">DNA damage</keyword>
<dbReference type="InterPro" id="IPR027421">
    <property type="entry name" value="DNA_pol_lamdba_lyase_dom_sf"/>
</dbReference>
<evidence type="ECO:0000256" key="4">
    <source>
        <dbReference type="ARBA" id="ARBA00023204"/>
    </source>
</evidence>
<gene>
    <name evidence="8" type="ORF">DDZ44_06395</name>
</gene>
<dbReference type="Gene3D" id="3.30.460.10">
    <property type="entry name" value="Beta Polymerase, domain 2"/>
    <property type="match status" value="1"/>
</dbReference>
<dbReference type="PRINTS" id="PR00870">
    <property type="entry name" value="DNAPOLXBETA"/>
</dbReference>
<dbReference type="FunFam" id="3.20.20.140:FF:000047">
    <property type="entry name" value="PHP domain-containing protein"/>
    <property type="match status" value="1"/>
</dbReference>
<comment type="caution">
    <text evidence="8">The sequence shown here is derived from an EMBL/GenBank/DDBJ whole genome shotgun (WGS) entry which is preliminary data.</text>
</comment>
<dbReference type="GO" id="GO:0003887">
    <property type="term" value="F:DNA-directed DNA polymerase activity"/>
    <property type="evidence" value="ECO:0007669"/>
    <property type="project" value="UniProtKB-KW"/>
</dbReference>
<dbReference type="PANTHER" id="PTHR36928:SF1">
    <property type="entry name" value="PHOSPHATASE YCDX-RELATED"/>
    <property type="match status" value="1"/>
</dbReference>
<dbReference type="InterPro" id="IPR003141">
    <property type="entry name" value="Pol/His_phosphatase_N"/>
</dbReference>
<evidence type="ECO:0000259" key="7">
    <source>
        <dbReference type="SMART" id="SM00483"/>
    </source>
</evidence>
<name>A0A354YXV3_9FIRM</name>
<dbReference type="InterPro" id="IPR043519">
    <property type="entry name" value="NT_sf"/>
</dbReference>
<dbReference type="SUPFAM" id="SSF89550">
    <property type="entry name" value="PHP domain-like"/>
    <property type="match status" value="1"/>
</dbReference>
<keyword evidence="8" id="KW-0269">Exonuclease</keyword>
<evidence type="ECO:0000256" key="1">
    <source>
        <dbReference type="ARBA" id="ARBA00012417"/>
    </source>
</evidence>
<dbReference type="NCBIfam" id="NF006375">
    <property type="entry name" value="PRK08609.1"/>
    <property type="match status" value="1"/>
</dbReference>
<keyword evidence="8" id="KW-0540">Nuclease</keyword>
<dbReference type="Gene3D" id="1.10.150.110">
    <property type="entry name" value="DNA polymerase beta, N-terminal domain-like"/>
    <property type="match status" value="1"/>
</dbReference>
<keyword evidence="8" id="KW-0378">Hydrolase</keyword>
<dbReference type="Gene3D" id="3.20.20.140">
    <property type="entry name" value="Metal-dependent hydrolases"/>
    <property type="match status" value="1"/>
</dbReference>
<dbReference type="Pfam" id="PF14520">
    <property type="entry name" value="HHH_5"/>
    <property type="match status" value="1"/>
</dbReference>
<organism evidence="8 9">
    <name type="scientific">Syntrophomonas wolfei</name>
    <dbReference type="NCBI Taxonomy" id="863"/>
    <lineage>
        <taxon>Bacteria</taxon>
        <taxon>Bacillati</taxon>
        <taxon>Bacillota</taxon>
        <taxon>Clostridia</taxon>
        <taxon>Eubacteriales</taxon>
        <taxon>Syntrophomonadaceae</taxon>
        <taxon>Syntrophomonas</taxon>
    </lineage>
</organism>
<dbReference type="CDD" id="cd07436">
    <property type="entry name" value="PHP_PolX"/>
    <property type="match status" value="1"/>
</dbReference>
<dbReference type="InterPro" id="IPR047967">
    <property type="entry name" value="PolX_PHP"/>
</dbReference>
<dbReference type="Pfam" id="PF14716">
    <property type="entry name" value="HHH_8"/>
    <property type="match status" value="1"/>
</dbReference>
<dbReference type="InterPro" id="IPR010996">
    <property type="entry name" value="HHH_MUS81"/>
</dbReference>
<dbReference type="InterPro" id="IPR002008">
    <property type="entry name" value="DNA_pol_X_beta-like"/>
</dbReference>
<evidence type="ECO:0000256" key="3">
    <source>
        <dbReference type="ARBA" id="ARBA00022932"/>
    </source>
</evidence>
<dbReference type="InterPro" id="IPR016195">
    <property type="entry name" value="Pol/histidinol_Pase-like"/>
</dbReference>
<protein>
    <recommendedName>
        <fullName evidence="1">DNA-directed DNA polymerase</fullName>
        <ecNumber evidence="1">2.7.7.7</ecNumber>
    </recommendedName>
</protein>
<dbReference type="GO" id="GO:0005829">
    <property type="term" value="C:cytosol"/>
    <property type="evidence" value="ECO:0007669"/>
    <property type="project" value="TreeGrafter"/>
</dbReference>
<feature type="domain" description="DNA-directed DNA polymerase X" evidence="7">
    <location>
        <begin position="1"/>
        <end position="300"/>
    </location>
</feature>
<reference evidence="8 9" key="1">
    <citation type="journal article" date="2018" name="Nat. Biotechnol.">
        <title>A standardized bacterial taxonomy based on genome phylogeny substantially revises the tree of life.</title>
        <authorList>
            <person name="Parks D.H."/>
            <person name="Chuvochina M."/>
            <person name="Waite D.W."/>
            <person name="Rinke C."/>
            <person name="Skarshewski A."/>
            <person name="Chaumeil P.A."/>
            <person name="Hugenholtz P."/>
        </authorList>
    </citation>
    <scope>NUCLEOTIDE SEQUENCE [LARGE SCALE GENOMIC DNA]</scope>
    <source>
        <strain evidence="8">UBA10948</strain>
    </source>
</reference>